<feature type="compositionally biased region" description="Low complexity" evidence="1">
    <location>
        <begin position="91"/>
        <end position="104"/>
    </location>
</feature>
<comment type="caution">
    <text evidence="2">The sequence shown here is derived from an EMBL/GenBank/DDBJ whole genome shotgun (WGS) entry which is preliminary data.</text>
</comment>
<protein>
    <submittedName>
        <fullName evidence="2">Uncharacterized protein</fullName>
    </submittedName>
</protein>
<dbReference type="Proteomes" id="UP000236047">
    <property type="component" value="Unassembled WGS sequence"/>
</dbReference>
<dbReference type="EMBL" id="LJSN01000005">
    <property type="protein sequence ID" value="PNE36259.1"/>
    <property type="molecule type" value="Genomic_DNA"/>
</dbReference>
<feature type="region of interest" description="Disordered" evidence="1">
    <location>
        <begin position="86"/>
        <end position="134"/>
    </location>
</feature>
<evidence type="ECO:0000256" key="1">
    <source>
        <dbReference type="SAM" id="MobiDB-lite"/>
    </source>
</evidence>
<gene>
    <name evidence="2" type="ORF">AOB60_39805</name>
</gene>
<organism evidence="2 3">
    <name type="scientific">Streptomyces noursei</name>
    <name type="common">Streptomyces albulus</name>
    <dbReference type="NCBI Taxonomy" id="1971"/>
    <lineage>
        <taxon>Bacteria</taxon>
        <taxon>Bacillati</taxon>
        <taxon>Actinomycetota</taxon>
        <taxon>Actinomycetes</taxon>
        <taxon>Kitasatosporales</taxon>
        <taxon>Streptomycetaceae</taxon>
        <taxon>Streptomyces</taxon>
    </lineage>
</organism>
<proteinExistence type="predicted"/>
<sequence>MAQTEVRPRIVALLCDADFIYRTDTRTWSHLDGRPFTYADQVIALQATPAELEEARERIKRDQDYRRTQGEVTDVLVRYLDPLLDQHGEQAGSSNSTGSSASSAHRFVPSPRTPADQVDADSFGVSSSSASSQR</sequence>
<accession>A0A2N8P5I5</accession>
<name>A0A2N8P5I5_STRNR</name>
<reference evidence="3" key="1">
    <citation type="submission" date="2015-09" db="EMBL/GenBank/DDBJ databases">
        <authorList>
            <person name="Graham D.E."/>
            <person name="Mahan K.M."/>
            <person name="Klingeman D.M."/>
            <person name="Fida T."/>
            <person name="Giannone R.J."/>
            <person name="Hettich R.L."/>
            <person name="Parry R.J."/>
            <person name="Spain J.C."/>
        </authorList>
    </citation>
    <scope>NUCLEOTIDE SEQUENCE [LARGE SCALE GENOMIC DNA]</scope>
    <source>
        <strain evidence="3">JCM 4701</strain>
    </source>
</reference>
<evidence type="ECO:0000313" key="2">
    <source>
        <dbReference type="EMBL" id="PNE36259.1"/>
    </source>
</evidence>
<evidence type="ECO:0000313" key="3">
    <source>
        <dbReference type="Proteomes" id="UP000236047"/>
    </source>
</evidence>
<dbReference type="AlphaFoldDB" id="A0A2N8P5I5"/>
<keyword evidence="3" id="KW-1185">Reference proteome</keyword>
<dbReference type="RefSeq" id="WP_102926684.1">
    <property type="nucleotide sequence ID" value="NZ_LJSN01000005.1"/>
</dbReference>